<dbReference type="RefSeq" id="WP_289444583.1">
    <property type="nucleotide sequence ID" value="NZ_JAUCGR010000001.1"/>
</dbReference>
<dbReference type="InterPro" id="IPR029058">
    <property type="entry name" value="AB_hydrolase_fold"/>
</dbReference>
<protein>
    <recommendedName>
        <fullName evidence="4">Alpha/beta hydrolase</fullName>
    </recommendedName>
</protein>
<reference evidence="2 3" key="1">
    <citation type="submission" date="2023-06" db="EMBL/GenBank/DDBJ databases">
        <title>Cellulomonas sp. MW9 Whole genome sequence.</title>
        <authorList>
            <person name="Park S."/>
        </authorList>
    </citation>
    <scope>NUCLEOTIDE SEQUENCE [LARGE SCALE GENOMIC DNA]</scope>
    <source>
        <strain evidence="2 3">MW9</strain>
    </source>
</reference>
<evidence type="ECO:0000313" key="2">
    <source>
        <dbReference type="EMBL" id="MDM7830009.1"/>
    </source>
</evidence>
<accession>A0ABT7S305</accession>
<keyword evidence="3" id="KW-1185">Reference proteome</keyword>
<name>A0ABT7S305_9CELL</name>
<evidence type="ECO:0008006" key="4">
    <source>
        <dbReference type="Google" id="ProtNLM"/>
    </source>
</evidence>
<organism evidence="2 3">
    <name type="scientific">Cellulomonas edaphi</name>
    <dbReference type="NCBI Taxonomy" id="3053468"/>
    <lineage>
        <taxon>Bacteria</taxon>
        <taxon>Bacillati</taxon>
        <taxon>Actinomycetota</taxon>
        <taxon>Actinomycetes</taxon>
        <taxon>Micrococcales</taxon>
        <taxon>Cellulomonadaceae</taxon>
        <taxon>Cellulomonas</taxon>
    </lineage>
</organism>
<dbReference type="Gene3D" id="3.40.50.1820">
    <property type="entry name" value="alpha/beta hydrolase"/>
    <property type="match status" value="1"/>
</dbReference>
<comment type="caution">
    <text evidence="2">The sequence shown here is derived from an EMBL/GenBank/DDBJ whole genome shotgun (WGS) entry which is preliminary data.</text>
</comment>
<dbReference type="Proteomes" id="UP001321453">
    <property type="component" value="Unassembled WGS sequence"/>
</dbReference>
<dbReference type="EMBL" id="JAUCGR010000001">
    <property type="protein sequence ID" value="MDM7830009.1"/>
    <property type="molecule type" value="Genomic_DNA"/>
</dbReference>
<evidence type="ECO:0000313" key="3">
    <source>
        <dbReference type="Proteomes" id="UP001321453"/>
    </source>
</evidence>
<gene>
    <name evidence="2" type="ORF">QRT05_01570</name>
</gene>
<dbReference type="SUPFAM" id="SSF53474">
    <property type="entry name" value="alpha/beta-Hydrolases"/>
    <property type="match status" value="1"/>
</dbReference>
<feature type="region of interest" description="Disordered" evidence="1">
    <location>
        <begin position="455"/>
        <end position="490"/>
    </location>
</feature>
<proteinExistence type="predicted"/>
<evidence type="ECO:0000256" key="1">
    <source>
        <dbReference type="SAM" id="MobiDB-lite"/>
    </source>
</evidence>
<sequence>MSGSPWGDGSVRAVGGPGPTAVELGDLERASAVLRAAVDALWRADARLRAAGLAEQARSMPALVDGPRPAFAASHTDALGRSALLAARHVDDLLRRLRHVLRRLDEAEWWVGRAMHAVVTAEAHVAGEVPALLPAVVPFVVPAAVGAWVGARGDATRVAGAAASAQVPSALVAPTAAFLRGALPGARPPATDPLGALAGEAASGELPPAVLLPRADPPALPVPRSAADLLRNVSATYPSDHGGLPGTARSSISVQRLTHPDGTRGWVVEIPGTQSAAFGGDVATDMATNARLMGGLPDDMSTAVLHVLRDLGVPPDEPVLLAGHSQGGMVAVTAAVLAAGAYDVRAVLTAGSPDVPRTLPAGVQARHYRIDEDVVPQTDGRADVVSGDVVAVRRSIGAANVAHAHALEEYVRTAELADAALAGSPALRRFDAELARVLGPPGTTQRTWQLAVTRSPALVRTDPGTGLPRTPQLRAATSPGRPGAGGKGRS</sequence>